<comment type="subcellular location">
    <subcellularLocation>
        <location evidence="1">Membrane</location>
        <topology evidence="1">Multi-pass membrane protein</topology>
    </subcellularLocation>
</comment>
<keyword evidence="8" id="KW-1185">Reference proteome</keyword>
<sequence length="367" mass="40381">MTRILSPWSWFTRALRFPGREREAIVQALKMALAAVLAWLVARLVIPSPQSFIAPYAAVFLMTATVYRSLTNAAQQTAALLLGLAVAYAAAHLIPQPVLALAAAVFVGMLIGQWHRFGGSGIWVGVTALLMISYGTAGNLLYLAERMGESVLGAVIGLAVNTVILPPVHLRHTRDAVTALAAEVRDLLRSIADDLRDDWDDDTATQWLRRARRLDSTVRKADEAVSWGRESVRFNIRWLVHRRRGRSPLPSSFESPLSALTEVSEQVKRIAEALVTAAQQDEADHEFTAGYARLLDQLAGAVGCLDQTDDRLTDLPGYLDELAAHHRELDGRVRLDRVTTVTRQAEDAALLAVARSMRVLETVAPRR</sequence>
<dbReference type="RefSeq" id="WP_191248490.1">
    <property type="nucleotide sequence ID" value="NZ_BNAU01000009.1"/>
</dbReference>
<evidence type="ECO:0000313" key="8">
    <source>
        <dbReference type="Proteomes" id="UP000605897"/>
    </source>
</evidence>
<feature type="transmembrane region" description="Helical" evidence="5">
    <location>
        <begin position="77"/>
        <end position="110"/>
    </location>
</feature>
<feature type="transmembrane region" description="Helical" evidence="5">
    <location>
        <begin position="122"/>
        <end position="144"/>
    </location>
</feature>
<evidence type="ECO:0000256" key="1">
    <source>
        <dbReference type="ARBA" id="ARBA00004141"/>
    </source>
</evidence>
<proteinExistence type="predicted"/>
<evidence type="ECO:0000259" key="6">
    <source>
        <dbReference type="Pfam" id="PF13515"/>
    </source>
</evidence>
<evidence type="ECO:0000256" key="3">
    <source>
        <dbReference type="ARBA" id="ARBA00022989"/>
    </source>
</evidence>
<organism evidence="7 8">
    <name type="scientific">Amycolatopsis deserti</name>
    <dbReference type="NCBI Taxonomy" id="185696"/>
    <lineage>
        <taxon>Bacteria</taxon>
        <taxon>Bacillati</taxon>
        <taxon>Actinomycetota</taxon>
        <taxon>Actinomycetes</taxon>
        <taxon>Pseudonocardiales</taxon>
        <taxon>Pseudonocardiaceae</taxon>
        <taxon>Amycolatopsis</taxon>
    </lineage>
</organism>
<feature type="transmembrane region" description="Helical" evidence="5">
    <location>
        <begin position="52"/>
        <end position="70"/>
    </location>
</feature>
<feature type="transmembrane region" description="Helical" evidence="5">
    <location>
        <begin position="151"/>
        <end position="170"/>
    </location>
</feature>
<keyword evidence="3 5" id="KW-1133">Transmembrane helix</keyword>
<dbReference type="InterPro" id="IPR049453">
    <property type="entry name" value="Memb_transporter_dom"/>
</dbReference>
<protein>
    <submittedName>
        <fullName evidence="7">FUSC family protein</fullName>
    </submittedName>
</protein>
<accession>A0ABQ3JG80</accession>
<dbReference type="Proteomes" id="UP000605897">
    <property type="component" value="Unassembled WGS sequence"/>
</dbReference>
<name>A0ABQ3JG80_9PSEU</name>
<evidence type="ECO:0000313" key="7">
    <source>
        <dbReference type="EMBL" id="GHF22017.1"/>
    </source>
</evidence>
<comment type="caution">
    <text evidence="7">The sequence shown here is derived from an EMBL/GenBank/DDBJ whole genome shotgun (WGS) entry which is preliminary data.</text>
</comment>
<keyword evidence="4 5" id="KW-0472">Membrane</keyword>
<feature type="domain" description="Integral membrane bound transporter" evidence="6">
    <location>
        <begin position="37"/>
        <end position="160"/>
    </location>
</feature>
<dbReference type="EMBL" id="BNAU01000009">
    <property type="protein sequence ID" value="GHF22017.1"/>
    <property type="molecule type" value="Genomic_DNA"/>
</dbReference>
<evidence type="ECO:0000256" key="4">
    <source>
        <dbReference type="ARBA" id="ARBA00023136"/>
    </source>
</evidence>
<reference evidence="8" key="1">
    <citation type="journal article" date="2019" name="Int. J. Syst. Evol. Microbiol.">
        <title>The Global Catalogue of Microorganisms (GCM) 10K type strain sequencing project: providing services to taxonomists for standard genome sequencing and annotation.</title>
        <authorList>
            <consortium name="The Broad Institute Genomics Platform"/>
            <consortium name="The Broad Institute Genome Sequencing Center for Infectious Disease"/>
            <person name="Wu L."/>
            <person name="Ma J."/>
        </authorList>
    </citation>
    <scope>NUCLEOTIDE SEQUENCE [LARGE SCALE GENOMIC DNA]</scope>
    <source>
        <strain evidence="8">CGMCC 4.7677</strain>
    </source>
</reference>
<feature type="transmembrane region" description="Helical" evidence="5">
    <location>
        <begin position="24"/>
        <end position="46"/>
    </location>
</feature>
<dbReference type="Pfam" id="PF13515">
    <property type="entry name" value="FUSC_2"/>
    <property type="match status" value="1"/>
</dbReference>
<evidence type="ECO:0000256" key="2">
    <source>
        <dbReference type="ARBA" id="ARBA00022692"/>
    </source>
</evidence>
<gene>
    <name evidence="7" type="ORF">GCM10017786_65260</name>
</gene>
<evidence type="ECO:0000256" key="5">
    <source>
        <dbReference type="SAM" id="Phobius"/>
    </source>
</evidence>
<keyword evidence="2 5" id="KW-0812">Transmembrane</keyword>